<dbReference type="PIRSF" id="PIRSF001220">
    <property type="entry name" value="L-ASNase_gatD"/>
    <property type="match status" value="1"/>
</dbReference>
<organism evidence="6 7">
    <name type="scientific">Nocardia cyriacigeorgica</name>
    <dbReference type="NCBI Taxonomy" id="135487"/>
    <lineage>
        <taxon>Bacteria</taxon>
        <taxon>Bacillati</taxon>
        <taxon>Actinomycetota</taxon>
        <taxon>Actinomycetes</taxon>
        <taxon>Mycobacteriales</taxon>
        <taxon>Nocardiaceae</taxon>
        <taxon>Nocardia</taxon>
    </lineage>
</organism>
<dbReference type="PANTHER" id="PTHR11707:SF28">
    <property type="entry name" value="60 KDA LYSOPHOSPHOLIPASE"/>
    <property type="match status" value="1"/>
</dbReference>
<gene>
    <name evidence="6" type="ORF">FEK34_23165</name>
</gene>
<dbReference type="SUPFAM" id="SSF53774">
    <property type="entry name" value="Glutaminase/Asparaginase"/>
    <property type="match status" value="1"/>
</dbReference>
<dbReference type="PRINTS" id="PR00139">
    <property type="entry name" value="ASNGLNASE"/>
</dbReference>
<dbReference type="Proteomes" id="UP000306378">
    <property type="component" value="Unassembled WGS sequence"/>
</dbReference>
<keyword evidence="2" id="KW-0378">Hydrolase</keyword>
<evidence type="ECO:0000259" key="4">
    <source>
        <dbReference type="Pfam" id="PF00710"/>
    </source>
</evidence>
<dbReference type="CDD" id="cd08964">
    <property type="entry name" value="L-asparaginase_II"/>
    <property type="match status" value="1"/>
</dbReference>
<evidence type="ECO:0000256" key="3">
    <source>
        <dbReference type="PIRSR" id="PIRSR001220-1"/>
    </source>
</evidence>
<evidence type="ECO:0000256" key="1">
    <source>
        <dbReference type="ARBA" id="ARBA00010518"/>
    </source>
</evidence>
<dbReference type="InterPro" id="IPR037152">
    <property type="entry name" value="L-asparaginase_N_sf"/>
</dbReference>
<dbReference type="SMART" id="SM00870">
    <property type="entry name" value="Asparaginase"/>
    <property type="match status" value="1"/>
</dbReference>
<feature type="active site" description="O-isoaspartyl threonine intermediate" evidence="3">
    <location>
        <position position="9"/>
    </location>
</feature>
<reference evidence="6 7" key="1">
    <citation type="submission" date="2019-05" db="EMBL/GenBank/DDBJ databases">
        <title>Genomes sequences of two Nocardia cyriacigeorgica environmental isolates, type strains Nocardia asteroides ATCC 19247 and Nocardia cyriacigeorgica DSM 44484.</title>
        <authorList>
            <person name="Vautrin F."/>
            <person name="Bergeron E."/>
            <person name="Dubost A."/>
            <person name="Abrouk D."/>
            <person name="Rodriguez Nava V."/>
            <person name="Pujic P."/>
        </authorList>
    </citation>
    <scope>NUCLEOTIDE SEQUENCE [LARGE SCALE GENOMIC DNA]</scope>
    <source>
        <strain evidence="6 7">EML 446</strain>
    </source>
</reference>
<dbReference type="Gene3D" id="3.40.50.1170">
    <property type="entry name" value="L-asparaginase, N-terminal domain"/>
    <property type="match status" value="1"/>
</dbReference>
<dbReference type="InterPro" id="IPR027473">
    <property type="entry name" value="L-asparaginase_C"/>
</dbReference>
<comment type="caution">
    <text evidence="6">The sequence shown here is derived from an EMBL/GenBank/DDBJ whole genome shotgun (WGS) entry which is preliminary data.</text>
</comment>
<protein>
    <submittedName>
        <fullName evidence="6">Asparaginase</fullName>
    </submittedName>
</protein>
<dbReference type="InterPro" id="IPR040919">
    <property type="entry name" value="Asparaginase_C"/>
</dbReference>
<dbReference type="Pfam" id="PF00710">
    <property type="entry name" value="Asparaginase"/>
    <property type="match status" value="1"/>
</dbReference>
<evidence type="ECO:0000313" key="6">
    <source>
        <dbReference type="EMBL" id="TLF74503.1"/>
    </source>
</evidence>
<evidence type="ECO:0000259" key="5">
    <source>
        <dbReference type="Pfam" id="PF17763"/>
    </source>
</evidence>
<dbReference type="GO" id="GO:0004067">
    <property type="term" value="F:asparaginase activity"/>
    <property type="evidence" value="ECO:0007669"/>
    <property type="project" value="UniProtKB-UniRule"/>
</dbReference>
<sequence length="339" mass="35426">MSVFALGGTIAMTRREDGAVTPALSAEQLLSAVPGLDKLPIDIDVVNFRQCPGASLRIADVVELAAAIADRAPDIHGVVVTQGTDTIEETAYLIDLLHTLDLPIVVTGAMRNPTLPGPDGPANLMASISAAADPSTRSLGCLVVFNDEIHAACRVRKSHTTSTATFISPDGGPVGFVVEGRARVVNRQLNRATMPAPPNPDLRVPIATIALGEDPRSLSALASEADGLVVAAMGAGHVPADLVQPLEAIAERIPVVLASRTGSGTVLASTYGFAGSEQDLLNRGLMRGGYIHPLKARLLLQTALSTTRERSVLAAVFAVAGGFADQEAWPWPEHVSREH</sequence>
<dbReference type="PIRSF" id="PIRSF500176">
    <property type="entry name" value="L_ASNase"/>
    <property type="match status" value="1"/>
</dbReference>
<dbReference type="GO" id="GO:0006528">
    <property type="term" value="P:asparagine metabolic process"/>
    <property type="evidence" value="ECO:0007669"/>
    <property type="project" value="InterPro"/>
</dbReference>
<dbReference type="Pfam" id="PF17763">
    <property type="entry name" value="Asparaginase_C"/>
    <property type="match status" value="1"/>
</dbReference>
<name>A0A5R8NG25_9NOCA</name>
<dbReference type="InterPro" id="IPR004550">
    <property type="entry name" value="AsnASE_II"/>
</dbReference>
<dbReference type="SFLD" id="SFLDS00057">
    <property type="entry name" value="Glutaminase/Asparaginase"/>
    <property type="match status" value="1"/>
</dbReference>
<dbReference type="InterPro" id="IPR036152">
    <property type="entry name" value="Asp/glu_Ase-like_sf"/>
</dbReference>
<dbReference type="InterPro" id="IPR027474">
    <property type="entry name" value="L-asparaginase_N"/>
</dbReference>
<dbReference type="EMBL" id="VBUT01000010">
    <property type="protein sequence ID" value="TLF74503.1"/>
    <property type="molecule type" value="Genomic_DNA"/>
</dbReference>
<feature type="domain" description="Asparaginase/glutaminase C-terminal" evidence="5">
    <location>
        <begin position="203"/>
        <end position="317"/>
    </location>
</feature>
<dbReference type="InterPro" id="IPR006034">
    <property type="entry name" value="Asparaginase/glutaminase-like"/>
</dbReference>
<proteinExistence type="inferred from homology"/>
<evidence type="ECO:0000313" key="7">
    <source>
        <dbReference type="Proteomes" id="UP000306378"/>
    </source>
</evidence>
<evidence type="ECO:0000256" key="2">
    <source>
        <dbReference type="ARBA" id="ARBA00022801"/>
    </source>
</evidence>
<accession>A0A5R8NG25</accession>
<dbReference type="PANTHER" id="PTHR11707">
    <property type="entry name" value="L-ASPARAGINASE"/>
    <property type="match status" value="1"/>
</dbReference>
<comment type="similarity">
    <text evidence="1">Belongs to the asparaginase 1 family.</text>
</comment>
<dbReference type="AlphaFoldDB" id="A0A5R8NG25"/>
<dbReference type="Gene3D" id="3.40.50.40">
    <property type="match status" value="1"/>
</dbReference>
<dbReference type="PROSITE" id="PS51732">
    <property type="entry name" value="ASN_GLN_ASE_3"/>
    <property type="match status" value="1"/>
</dbReference>
<feature type="domain" description="L-asparaginase N-terminal" evidence="4">
    <location>
        <begin position="3"/>
        <end position="186"/>
    </location>
</feature>